<evidence type="ECO:0000313" key="3">
    <source>
        <dbReference type="Proteomes" id="UP000242501"/>
    </source>
</evidence>
<dbReference type="Gene3D" id="1.10.260.40">
    <property type="entry name" value="lambda repressor-like DNA-binding domains"/>
    <property type="match status" value="1"/>
</dbReference>
<keyword evidence="3" id="KW-1185">Reference proteome</keyword>
<dbReference type="InterPro" id="IPR001387">
    <property type="entry name" value="Cro/C1-type_HTH"/>
</dbReference>
<dbReference type="InterPro" id="IPR010982">
    <property type="entry name" value="Lambda_DNA-bd_dom_sf"/>
</dbReference>
<dbReference type="GO" id="GO:0003677">
    <property type="term" value="F:DNA binding"/>
    <property type="evidence" value="ECO:0007669"/>
    <property type="project" value="InterPro"/>
</dbReference>
<sequence>MLARVKIGQKIRQERKNLGYTQQKLFDLTGVNKTTISEMENGRFTGSLDLFERVLDGVGLQLEVTLKTTRLPHWQEVDHLFTEDE</sequence>
<protein>
    <submittedName>
        <fullName evidence="2">Helix-turn-helix</fullName>
    </submittedName>
</protein>
<evidence type="ECO:0000313" key="2">
    <source>
        <dbReference type="EMBL" id="SDC20749.1"/>
    </source>
</evidence>
<evidence type="ECO:0000259" key="1">
    <source>
        <dbReference type="PROSITE" id="PS50943"/>
    </source>
</evidence>
<proteinExistence type="predicted"/>
<organism evidence="2 3">
    <name type="scientific">Acinetobacter boissieri</name>
    <dbReference type="NCBI Taxonomy" id="1219383"/>
    <lineage>
        <taxon>Bacteria</taxon>
        <taxon>Pseudomonadati</taxon>
        <taxon>Pseudomonadota</taxon>
        <taxon>Gammaproteobacteria</taxon>
        <taxon>Moraxellales</taxon>
        <taxon>Moraxellaceae</taxon>
        <taxon>Acinetobacter</taxon>
    </lineage>
</organism>
<dbReference type="CDD" id="cd00093">
    <property type="entry name" value="HTH_XRE"/>
    <property type="match status" value="1"/>
</dbReference>
<dbReference type="SMART" id="SM00530">
    <property type="entry name" value="HTH_XRE"/>
    <property type="match status" value="1"/>
</dbReference>
<dbReference type="RefSeq" id="WP_092749691.1">
    <property type="nucleotide sequence ID" value="NZ_FMYL01000012.1"/>
</dbReference>
<dbReference type="SUPFAM" id="SSF47413">
    <property type="entry name" value="lambda repressor-like DNA-binding domains"/>
    <property type="match status" value="1"/>
</dbReference>
<name>A0A1G6JPU4_9GAMM</name>
<gene>
    <name evidence="2" type="ORF">SAMN05421733_11219</name>
</gene>
<reference evidence="3" key="1">
    <citation type="submission" date="2016-09" db="EMBL/GenBank/DDBJ databases">
        <authorList>
            <person name="Varghese N."/>
            <person name="Submissions S."/>
        </authorList>
    </citation>
    <scope>NUCLEOTIDE SEQUENCE [LARGE SCALE GENOMIC DNA]</scope>
    <source>
        <strain evidence="3">ANC 4422</strain>
    </source>
</reference>
<feature type="domain" description="HTH cro/C1-type" evidence="1">
    <location>
        <begin position="11"/>
        <end position="66"/>
    </location>
</feature>
<dbReference type="STRING" id="1219383.SAMN05421733_11219"/>
<accession>A0A1G6JPU4</accession>
<dbReference type="Proteomes" id="UP000242501">
    <property type="component" value="Unassembled WGS sequence"/>
</dbReference>
<dbReference type="Pfam" id="PF01381">
    <property type="entry name" value="HTH_3"/>
    <property type="match status" value="1"/>
</dbReference>
<dbReference type="OrthoDB" id="2986852at2"/>
<dbReference type="EMBL" id="FMYL01000012">
    <property type="protein sequence ID" value="SDC20749.1"/>
    <property type="molecule type" value="Genomic_DNA"/>
</dbReference>
<dbReference type="PROSITE" id="PS50943">
    <property type="entry name" value="HTH_CROC1"/>
    <property type="match status" value="1"/>
</dbReference>
<dbReference type="AlphaFoldDB" id="A0A1G6JPU4"/>